<gene>
    <name evidence="1" type="ORF">METZ01_LOCUS176221</name>
</gene>
<reference evidence="1" key="1">
    <citation type="submission" date="2018-05" db="EMBL/GenBank/DDBJ databases">
        <authorList>
            <person name="Lanie J.A."/>
            <person name="Ng W.-L."/>
            <person name="Kazmierczak K.M."/>
            <person name="Andrzejewski T.M."/>
            <person name="Davidsen T.M."/>
            <person name="Wayne K.J."/>
            <person name="Tettelin H."/>
            <person name="Glass J.I."/>
            <person name="Rusch D."/>
            <person name="Podicherti R."/>
            <person name="Tsui H.-C.T."/>
            <person name="Winkler M.E."/>
        </authorList>
    </citation>
    <scope>NUCLEOTIDE SEQUENCE</scope>
</reference>
<dbReference type="AlphaFoldDB" id="A0A382CDG9"/>
<feature type="non-terminal residue" evidence="1">
    <location>
        <position position="1"/>
    </location>
</feature>
<protein>
    <submittedName>
        <fullName evidence="1">Uncharacterized protein</fullName>
    </submittedName>
</protein>
<organism evidence="1">
    <name type="scientific">marine metagenome</name>
    <dbReference type="NCBI Taxonomy" id="408172"/>
    <lineage>
        <taxon>unclassified sequences</taxon>
        <taxon>metagenomes</taxon>
        <taxon>ecological metagenomes</taxon>
    </lineage>
</organism>
<sequence length="95" mass="10469">VGQEQASCVEELLSRASQLRRSSPRSLVRKSSLNGPFHCRLGTGEPYGGSRRDWSWRIGGILEQLEQAGEPIIERSAPLSEVEATGFHVLSPIPR</sequence>
<name>A0A382CDG9_9ZZZZ</name>
<accession>A0A382CDG9</accession>
<dbReference type="EMBL" id="UINC01033692">
    <property type="protein sequence ID" value="SVB23367.1"/>
    <property type="molecule type" value="Genomic_DNA"/>
</dbReference>
<feature type="non-terminal residue" evidence="1">
    <location>
        <position position="95"/>
    </location>
</feature>
<evidence type="ECO:0000313" key="1">
    <source>
        <dbReference type="EMBL" id="SVB23367.1"/>
    </source>
</evidence>
<proteinExistence type="predicted"/>